<dbReference type="EMBL" id="CP065600">
    <property type="protein sequence ID" value="QPQ89467.1"/>
    <property type="molecule type" value="Genomic_DNA"/>
</dbReference>
<dbReference type="AlphaFoldDB" id="A0AAQ0BRX9"/>
<reference evidence="2" key="2">
    <citation type="submission" date="2022-06" db="EMBL/GenBank/DDBJ databases">
        <title>Draft genome sequence of Burkholderia glumae strain GR20004 isolated from rice panicle showing bacterial panicle blight.</title>
        <authorList>
            <person name="Choi S.Y."/>
            <person name="Lee Y.H."/>
        </authorList>
    </citation>
    <scope>NUCLEOTIDE SEQUENCE</scope>
    <source>
        <strain evidence="2">GR20004</strain>
    </source>
</reference>
<dbReference type="RefSeq" id="WP_127913893.1">
    <property type="nucleotide sequence ID" value="NZ_CP021075.1"/>
</dbReference>
<dbReference type="EMBL" id="CP099583">
    <property type="protein sequence ID" value="USS42400.1"/>
    <property type="molecule type" value="Genomic_DNA"/>
</dbReference>
<reference evidence="1 3" key="1">
    <citation type="submission" date="2020-12" db="EMBL/GenBank/DDBJ databases">
        <title>FDA dAtabase for Regulatory Grade micrObial Sequences (FDA-ARGOS): Supporting development and validation of Infectious Disease Dx tests.</title>
        <authorList>
            <person name="Minogue T."/>
            <person name="Wolcott M."/>
            <person name="Wasieloski L."/>
            <person name="Aguilar W."/>
            <person name="Moore D."/>
            <person name="Jaissle J."/>
            <person name="Tallon L."/>
            <person name="Sadzewicz L."/>
            <person name="Zhao X."/>
            <person name="Boylan J."/>
            <person name="Ott S."/>
            <person name="Bowen H."/>
            <person name="Vavikolanu K."/>
            <person name="Mehta A."/>
            <person name="Aluvathingal J."/>
            <person name="Nadendla S."/>
            <person name="Yan Y."/>
            <person name="Sichtig H."/>
        </authorList>
    </citation>
    <scope>NUCLEOTIDE SEQUENCE [LARGE SCALE GENOMIC DNA]</scope>
    <source>
        <strain evidence="1 3">FDAARGOS_949</strain>
    </source>
</reference>
<gene>
    <name evidence="1" type="ORF">I6H06_07395</name>
    <name evidence="2" type="ORF">NFI99_09310</name>
</gene>
<dbReference type="GeneID" id="45699000"/>
<sequence>MLQSLEHSILRMGRSNEEKPQALTQPMLNELFEHWCDANLTPMRDHIIWLSDYYPHRTRRKDWYEFSNSHLLTRFPALILAWQRLREIRGLENQPIDHSLMPPAYVRLRPAVPFYTDSALEAALERLRREETPDLGSLRQSSPPASREKRGLIFRLFKQI</sequence>
<evidence type="ECO:0000313" key="2">
    <source>
        <dbReference type="EMBL" id="USS42400.1"/>
    </source>
</evidence>
<protein>
    <submittedName>
        <fullName evidence="1">Uncharacterized protein</fullName>
    </submittedName>
</protein>
<evidence type="ECO:0000313" key="4">
    <source>
        <dbReference type="Proteomes" id="UP001056386"/>
    </source>
</evidence>
<accession>A0AAQ0BRX9</accession>
<dbReference type="Proteomes" id="UP001056386">
    <property type="component" value="Chromosome 2"/>
</dbReference>
<evidence type="ECO:0000313" key="1">
    <source>
        <dbReference type="EMBL" id="QPQ89467.1"/>
    </source>
</evidence>
<dbReference type="Proteomes" id="UP000594892">
    <property type="component" value="Chromosome 1"/>
</dbReference>
<proteinExistence type="predicted"/>
<name>A0AAQ0BRX9_BURGL</name>
<evidence type="ECO:0000313" key="3">
    <source>
        <dbReference type="Proteomes" id="UP000594892"/>
    </source>
</evidence>
<keyword evidence="4" id="KW-1185">Reference proteome</keyword>
<organism evidence="1 3">
    <name type="scientific">Burkholderia glumae</name>
    <name type="common">Pseudomonas glumae</name>
    <dbReference type="NCBI Taxonomy" id="337"/>
    <lineage>
        <taxon>Bacteria</taxon>
        <taxon>Pseudomonadati</taxon>
        <taxon>Pseudomonadota</taxon>
        <taxon>Betaproteobacteria</taxon>
        <taxon>Burkholderiales</taxon>
        <taxon>Burkholderiaceae</taxon>
        <taxon>Burkholderia</taxon>
    </lineage>
</organism>